<reference evidence="6 7" key="1">
    <citation type="submission" date="2021-09" db="EMBL/GenBank/DDBJ databases">
        <title>Genomic insights and catalytic innovation underlie evolution of tropane alkaloids biosynthesis.</title>
        <authorList>
            <person name="Wang Y.-J."/>
            <person name="Tian T."/>
            <person name="Huang J.-P."/>
            <person name="Huang S.-X."/>
        </authorList>
    </citation>
    <scope>NUCLEOTIDE SEQUENCE [LARGE SCALE GENOMIC DNA]</scope>
    <source>
        <strain evidence="6">KIB-2018</strain>
        <tissue evidence="6">Leaf</tissue>
    </source>
</reference>
<accession>A0AAV8U115</accession>
<keyword evidence="1" id="KW-0805">Transcription regulation</keyword>
<dbReference type="InterPro" id="IPR036093">
    <property type="entry name" value="NAC_dom_sf"/>
</dbReference>
<evidence type="ECO:0000313" key="6">
    <source>
        <dbReference type="EMBL" id="KAJ8771964.1"/>
    </source>
</evidence>
<dbReference type="Gene3D" id="2.170.150.80">
    <property type="entry name" value="NAC domain"/>
    <property type="match status" value="1"/>
</dbReference>
<keyword evidence="3" id="KW-0804">Transcription</keyword>
<dbReference type="InterPro" id="IPR003441">
    <property type="entry name" value="NAC-dom"/>
</dbReference>
<keyword evidence="2" id="KW-0238">DNA-binding</keyword>
<feature type="domain" description="NAC" evidence="5">
    <location>
        <begin position="14"/>
        <end position="167"/>
    </location>
</feature>
<evidence type="ECO:0000313" key="7">
    <source>
        <dbReference type="Proteomes" id="UP001159364"/>
    </source>
</evidence>
<dbReference type="PANTHER" id="PTHR31719">
    <property type="entry name" value="NAC TRANSCRIPTION FACTOR 56"/>
    <property type="match status" value="1"/>
</dbReference>
<dbReference type="Pfam" id="PF02365">
    <property type="entry name" value="NAM"/>
    <property type="match status" value="1"/>
</dbReference>
<comment type="caution">
    <text evidence="6">The sequence shown here is derived from an EMBL/GenBank/DDBJ whole genome shotgun (WGS) entry which is preliminary data.</text>
</comment>
<dbReference type="GO" id="GO:0003677">
    <property type="term" value="F:DNA binding"/>
    <property type="evidence" value="ECO:0007669"/>
    <property type="project" value="UniProtKB-KW"/>
</dbReference>
<dbReference type="Proteomes" id="UP001159364">
    <property type="component" value="Linkage Group LG02"/>
</dbReference>
<dbReference type="GO" id="GO:0006355">
    <property type="term" value="P:regulation of DNA-templated transcription"/>
    <property type="evidence" value="ECO:0007669"/>
    <property type="project" value="InterPro"/>
</dbReference>
<keyword evidence="7" id="KW-1185">Reference proteome</keyword>
<evidence type="ECO:0000256" key="3">
    <source>
        <dbReference type="ARBA" id="ARBA00023163"/>
    </source>
</evidence>
<organism evidence="6 7">
    <name type="scientific">Erythroxylum novogranatense</name>
    <dbReference type="NCBI Taxonomy" id="1862640"/>
    <lineage>
        <taxon>Eukaryota</taxon>
        <taxon>Viridiplantae</taxon>
        <taxon>Streptophyta</taxon>
        <taxon>Embryophyta</taxon>
        <taxon>Tracheophyta</taxon>
        <taxon>Spermatophyta</taxon>
        <taxon>Magnoliopsida</taxon>
        <taxon>eudicotyledons</taxon>
        <taxon>Gunneridae</taxon>
        <taxon>Pentapetalae</taxon>
        <taxon>rosids</taxon>
        <taxon>fabids</taxon>
        <taxon>Malpighiales</taxon>
        <taxon>Erythroxylaceae</taxon>
        <taxon>Erythroxylum</taxon>
    </lineage>
</organism>
<gene>
    <name evidence="6" type="ORF">K2173_027141</name>
</gene>
<evidence type="ECO:0000256" key="4">
    <source>
        <dbReference type="ARBA" id="ARBA00023242"/>
    </source>
</evidence>
<dbReference type="EMBL" id="JAIWQS010000002">
    <property type="protein sequence ID" value="KAJ8771964.1"/>
    <property type="molecule type" value="Genomic_DNA"/>
</dbReference>
<name>A0AAV8U115_9ROSI</name>
<evidence type="ECO:0000256" key="2">
    <source>
        <dbReference type="ARBA" id="ARBA00023125"/>
    </source>
</evidence>
<sequence length="226" mass="25905">MEKHLFYMNGDVKLPIGFRFCPTDEELLVHYLKRKVLGVPLPASVIHELDVFQTDPWNLPMPGDDKERKYFFYNQNNEIGQGKRKRIADGRGYWKPVGKGKRIVASGSDHVIGTRKALVFCHGKMSKETKIEWVMHEYRLMASPAISKSSQVSSTLENWVVYRVFQRKKRWIKRGERLSLINNASDMLRLESSGHPGPSSPCFSGITEVSANVLDDEEISSFTRKT</sequence>
<dbReference type="SUPFAM" id="SSF101941">
    <property type="entry name" value="NAC domain"/>
    <property type="match status" value="1"/>
</dbReference>
<dbReference type="PANTHER" id="PTHR31719:SF107">
    <property type="entry name" value="OS02G0285900 PROTEIN"/>
    <property type="match status" value="1"/>
</dbReference>
<evidence type="ECO:0000259" key="5">
    <source>
        <dbReference type="PROSITE" id="PS51005"/>
    </source>
</evidence>
<proteinExistence type="predicted"/>
<keyword evidence="4" id="KW-0539">Nucleus</keyword>
<dbReference type="AlphaFoldDB" id="A0AAV8U115"/>
<evidence type="ECO:0000256" key="1">
    <source>
        <dbReference type="ARBA" id="ARBA00023015"/>
    </source>
</evidence>
<protein>
    <recommendedName>
        <fullName evidence="5">NAC domain-containing protein</fullName>
    </recommendedName>
</protein>
<dbReference type="PROSITE" id="PS51005">
    <property type="entry name" value="NAC"/>
    <property type="match status" value="1"/>
</dbReference>